<comment type="caution">
    <text evidence="1">The sequence shown here is derived from an EMBL/GenBank/DDBJ whole genome shotgun (WGS) entry which is preliminary data.</text>
</comment>
<name>A0AAV5M4D3_9ROSI</name>
<keyword evidence="2" id="KW-1185">Reference proteome</keyword>
<accession>A0AAV5M4D3</accession>
<organism evidence="1 2">
    <name type="scientific">Rubroshorea leprosula</name>
    <dbReference type="NCBI Taxonomy" id="152421"/>
    <lineage>
        <taxon>Eukaryota</taxon>
        <taxon>Viridiplantae</taxon>
        <taxon>Streptophyta</taxon>
        <taxon>Embryophyta</taxon>
        <taxon>Tracheophyta</taxon>
        <taxon>Spermatophyta</taxon>
        <taxon>Magnoliopsida</taxon>
        <taxon>eudicotyledons</taxon>
        <taxon>Gunneridae</taxon>
        <taxon>Pentapetalae</taxon>
        <taxon>rosids</taxon>
        <taxon>malvids</taxon>
        <taxon>Malvales</taxon>
        <taxon>Dipterocarpaceae</taxon>
        <taxon>Rubroshorea</taxon>
    </lineage>
</organism>
<gene>
    <name evidence="1" type="ORF">SLEP1_g51792</name>
</gene>
<reference evidence="1 2" key="1">
    <citation type="journal article" date="2021" name="Commun. Biol.">
        <title>The genome of Shorea leprosula (Dipterocarpaceae) highlights the ecological relevance of drought in aseasonal tropical rainforests.</title>
        <authorList>
            <person name="Ng K.K.S."/>
            <person name="Kobayashi M.J."/>
            <person name="Fawcett J.A."/>
            <person name="Hatakeyama M."/>
            <person name="Paape T."/>
            <person name="Ng C.H."/>
            <person name="Ang C.C."/>
            <person name="Tnah L.H."/>
            <person name="Lee C.T."/>
            <person name="Nishiyama T."/>
            <person name="Sese J."/>
            <person name="O'Brien M.J."/>
            <person name="Copetti D."/>
            <person name="Mohd Noor M.I."/>
            <person name="Ong R.C."/>
            <person name="Putra M."/>
            <person name="Sireger I.Z."/>
            <person name="Indrioko S."/>
            <person name="Kosugi Y."/>
            <person name="Izuno A."/>
            <person name="Isagi Y."/>
            <person name="Lee S.L."/>
            <person name="Shimizu K.K."/>
        </authorList>
    </citation>
    <scope>NUCLEOTIDE SEQUENCE [LARGE SCALE GENOMIC DNA]</scope>
    <source>
        <strain evidence="1">214</strain>
    </source>
</reference>
<evidence type="ECO:0000313" key="2">
    <source>
        <dbReference type="Proteomes" id="UP001054252"/>
    </source>
</evidence>
<evidence type="ECO:0000313" key="1">
    <source>
        <dbReference type="EMBL" id="GKV44630.1"/>
    </source>
</evidence>
<dbReference type="AlphaFoldDB" id="A0AAV5M4D3"/>
<protein>
    <submittedName>
        <fullName evidence="1">Uncharacterized protein</fullName>
    </submittedName>
</protein>
<sequence length="106" mass="11607">MINCKRAGFEGTHAWVPSNLTLGFQGTQAWVPSNPSVGFAWVPSNPTLRFHRTQAWDPLGFQRTYAWVSRNPTLTGFDAVGNKPLVAESAPNSGHPLHFQQQGTGC</sequence>
<proteinExistence type="predicted"/>
<dbReference type="EMBL" id="BPVZ01000184">
    <property type="protein sequence ID" value="GKV44630.1"/>
    <property type="molecule type" value="Genomic_DNA"/>
</dbReference>
<dbReference type="Proteomes" id="UP001054252">
    <property type="component" value="Unassembled WGS sequence"/>
</dbReference>